<dbReference type="PANTHER" id="PTHR35724:SF1">
    <property type="entry name" value="PROTEIN CHLORORESPIRATORY REDUCTION 6, CHLOROPLASTIC"/>
    <property type="match status" value="1"/>
</dbReference>
<keyword evidence="1" id="KW-0934">Plastid</keyword>
<reference evidence="1" key="1">
    <citation type="submission" date="2017-10" db="EMBL/GenBank/DDBJ databases">
        <title>Paulinella longichromatophora chromatophore genome.</title>
        <authorList>
            <person name="Lhee D."/>
            <person name="Yoon H.S."/>
        </authorList>
    </citation>
    <scope>NUCLEOTIDE SEQUENCE</scope>
</reference>
<dbReference type="NCBIfam" id="NF038024">
    <property type="entry name" value="CRR6_slr1097"/>
    <property type="match status" value="1"/>
</dbReference>
<gene>
    <name evidence="1" type="ORF">PLO_891</name>
</gene>
<dbReference type="Pfam" id="PF08847">
    <property type="entry name" value="Crr6"/>
    <property type="match status" value="1"/>
</dbReference>
<evidence type="ECO:0000313" key="1">
    <source>
        <dbReference type="EMBL" id="AUG32861.1"/>
    </source>
</evidence>
<organism evidence="1">
    <name type="scientific">Paulinella longichromatophora</name>
    <dbReference type="NCBI Taxonomy" id="1708747"/>
    <lineage>
        <taxon>Eukaryota</taxon>
        <taxon>Sar</taxon>
        <taxon>Rhizaria</taxon>
        <taxon>Cercozoa</taxon>
        <taxon>Imbricatea</taxon>
        <taxon>Silicofilosea</taxon>
        <taxon>Euglyphida</taxon>
        <taxon>Paulinellidae</taxon>
        <taxon>Paulinella</taxon>
    </lineage>
</organism>
<evidence type="ECO:0008006" key="2">
    <source>
        <dbReference type="Google" id="ProtNLM"/>
    </source>
</evidence>
<protein>
    <recommendedName>
        <fullName evidence="2">DUF1817 domain-containing protein</fullName>
    </recommendedName>
</protein>
<accession>A0A2H4ZQS5</accession>
<dbReference type="GO" id="GO:0010275">
    <property type="term" value="P:NAD(P)H dehydrogenase complex assembly"/>
    <property type="evidence" value="ECO:0007669"/>
    <property type="project" value="TreeGrafter"/>
</dbReference>
<proteinExistence type="predicted"/>
<dbReference type="PANTHER" id="PTHR35724">
    <property type="entry name" value="PROTEIN CHLORORESPIRATORY REDUCTION 6, CHLOROPLASTIC"/>
    <property type="match status" value="1"/>
</dbReference>
<geneLocation type="plastid" evidence="1"/>
<dbReference type="EMBL" id="MG264610">
    <property type="protein sequence ID" value="AUG32861.1"/>
    <property type="molecule type" value="Genomic_DNA"/>
</dbReference>
<dbReference type="InterPro" id="IPR014946">
    <property type="entry name" value="CRR6"/>
</dbReference>
<name>A0A2H4ZQS5_9EUKA</name>
<sequence>MNPKPSVIKVSHQCIKNLDLTPFNSWANASIEEILRAGAILSIQFDWARPTPDPRELSEYPDVRLWSLHADSTYPWLPLILERSTGQLARHVAMLLPHQFSQQDGLRFGSESLELWTTHRLLTLDRWSLNDGLSARGTMIQMSRALGYELDPSFWIQLDSWPEEDKKDQMN</sequence>
<dbReference type="AlphaFoldDB" id="A0A2H4ZQS5"/>